<proteinExistence type="predicted"/>
<dbReference type="AlphaFoldDB" id="A0A6H2A422"/>
<gene>
    <name evidence="2" type="ORF">MM415A04168_0009</name>
    <name evidence="1" type="ORF">TM448A04443_0009</name>
</gene>
<sequence>MKSEDPLPIWQSERREALSFQLCQCQQCGFSSNTDEFELYVSGKFTGFTCPHCDSNELKILK</sequence>
<dbReference type="EMBL" id="MT141747">
    <property type="protein sequence ID" value="QJA69916.1"/>
    <property type="molecule type" value="Genomic_DNA"/>
</dbReference>
<accession>A0A6H2A422</accession>
<evidence type="ECO:0000313" key="2">
    <source>
        <dbReference type="EMBL" id="QJA69916.1"/>
    </source>
</evidence>
<dbReference type="EMBL" id="MT144484">
    <property type="protein sequence ID" value="QJA54190.1"/>
    <property type="molecule type" value="Genomic_DNA"/>
</dbReference>
<name>A0A6H2A422_9ZZZZ</name>
<evidence type="ECO:0000313" key="1">
    <source>
        <dbReference type="EMBL" id="QJA54190.1"/>
    </source>
</evidence>
<organism evidence="1">
    <name type="scientific">viral metagenome</name>
    <dbReference type="NCBI Taxonomy" id="1070528"/>
    <lineage>
        <taxon>unclassified sequences</taxon>
        <taxon>metagenomes</taxon>
        <taxon>organismal metagenomes</taxon>
    </lineage>
</organism>
<reference evidence="1" key="1">
    <citation type="submission" date="2020-03" db="EMBL/GenBank/DDBJ databases">
        <title>The deep terrestrial virosphere.</title>
        <authorList>
            <person name="Holmfeldt K."/>
            <person name="Nilsson E."/>
            <person name="Simone D."/>
            <person name="Lopez-Fernandez M."/>
            <person name="Wu X."/>
            <person name="de Brujin I."/>
            <person name="Lundin D."/>
            <person name="Andersson A."/>
            <person name="Bertilsson S."/>
            <person name="Dopson M."/>
        </authorList>
    </citation>
    <scope>NUCLEOTIDE SEQUENCE</scope>
    <source>
        <strain evidence="2">MM415A04168</strain>
        <strain evidence="1">TM448A04443</strain>
    </source>
</reference>
<protein>
    <submittedName>
        <fullName evidence="1">Uncharacterized protein</fullName>
    </submittedName>
</protein>